<evidence type="ECO:0000313" key="2">
    <source>
        <dbReference type="EMBL" id="MBW0501175.1"/>
    </source>
</evidence>
<sequence length="105" mass="11957">MFNTPGKDSVDTNPKENSNDMKYKSSNIMRKHHLFQSTTHLAHSCPRKGKINEIDIEKEPNFDKDGEVIEENSDDKSSVVLESSKYIANINSTFDIMGPYTHLPQ</sequence>
<name>A0A9Q3HGM2_9BASI</name>
<dbReference type="EMBL" id="AVOT02016188">
    <property type="protein sequence ID" value="MBW0501175.1"/>
    <property type="molecule type" value="Genomic_DNA"/>
</dbReference>
<comment type="caution">
    <text evidence="2">The sequence shown here is derived from an EMBL/GenBank/DDBJ whole genome shotgun (WGS) entry which is preliminary data.</text>
</comment>
<evidence type="ECO:0000256" key="1">
    <source>
        <dbReference type="SAM" id="MobiDB-lite"/>
    </source>
</evidence>
<proteinExistence type="predicted"/>
<feature type="compositionally biased region" description="Basic and acidic residues" evidence="1">
    <location>
        <begin position="8"/>
        <end position="22"/>
    </location>
</feature>
<keyword evidence="3" id="KW-1185">Reference proteome</keyword>
<reference evidence="2" key="1">
    <citation type="submission" date="2021-03" db="EMBL/GenBank/DDBJ databases">
        <title>Draft genome sequence of rust myrtle Austropuccinia psidii MF-1, a brazilian biotype.</title>
        <authorList>
            <person name="Quecine M.C."/>
            <person name="Pachon D.M.R."/>
            <person name="Bonatelli M.L."/>
            <person name="Correr F.H."/>
            <person name="Franceschini L.M."/>
            <person name="Leite T.F."/>
            <person name="Margarido G.R.A."/>
            <person name="Almeida C.A."/>
            <person name="Ferrarezi J.A."/>
            <person name="Labate C.A."/>
        </authorList>
    </citation>
    <scope>NUCLEOTIDE SEQUENCE</scope>
    <source>
        <strain evidence="2">MF-1</strain>
    </source>
</reference>
<accession>A0A9Q3HGM2</accession>
<protein>
    <submittedName>
        <fullName evidence="2">Uncharacterized protein</fullName>
    </submittedName>
</protein>
<organism evidence="2 3">
    <name type="scientific">Austropuccinia psidii MF-1</name>
    <dbReference type="NCBI Taxonomy" id="1389203"/>
    <lineage>
        <taxon>Eukaryota</taxon>
        <taxon>Fungi</taxon>
        <taxon>Dikarya</taxon>
        <taxon>Basidiomycota</taxon>
        <taxon>Pucciniomycotina</taxon>
        <taxon>Pucciniomycetes</taxon>
        <taxon>Pucciniales</taxon>
        <taxon>Sphaerophragmiaceae</taxon>
        <taxon>Austropuccinia</taxon>
    </lineage>
</organism>
<dbReference type="Proteomes" id="UP000765509">
    <property type="component" value="Unassembled WGS sequence"/>
</dbReference>
<evidence type="ECO:0000313" key="3">
    <source>
        <dbReference type="Proteomes" id="UP000765509"/>
    </source>
</evidence>
<gene>
    <name evidence="2" type="ORF">O181_040890</name>
</gene>
<feature type="region of interest" description="Disordered" evidence="1">
    <location>
        <begin position="1"/>
        <end position="22"/>
    </location>
</feature>
<dbReference type="AlphaFoldDB" id="A0A9Q3HGM2"/>